<keyword evidence="2" id="KW-1185">Reference proteome</keyword>
<proteinExistence type="predicted"/>
<gene>
    <name evidence="1" type="ORF">BJL86_1659</name>
</gene>
<dbReference type="Proteomes" id="UP000186104">
    <property type="component" value="Chromosome"/>
</dbReference>
<evidence type="ECO:0000313" key="1">
    <source>
        <dbReference type="EMBL" id="ANI92435.1"/>
    </source>
</evidence>
<dbReference type="KEGG" id="dtm:BJL86_1659"/>
<dbReference type="AlphaFoldDB" id="A0A173LJH9"/>
<name>A0A173LJH9_9ACTN</name>
<sequence length="29" mass="3275">MWMLFGSDVIVGVKESDRRAPGIIVLEKK</sequence>
<accession>A0A173LJH9</accession>
<evidence type="ECO:0000313" key="2">
    <source>
        <dbReference type="Proteomes" id="UP000186104"/>
    </source>
</evidence>
<organism evidence="1 2">
    <name type="scientific">Dietzia timorensis</name>
    <dbReference type="NCBI Taxonomy" id="499555"/>
    <lineage>
        <taxon>Bacteria</taxon>
        <taxon>Bacillati</taxon>
        <taxon>Actinomycetota</taxon>
        <taxon>Actinomycetes</taxon>
        <taxon>Mycobacteriales</taxon>
        <taxon>Dietziaceae</taxon>
        <taxon>Dietzia</taxon>
    </lineage>
</organism>
<protein>
    <submittedName>
        <fullName evidence="1">Uncharacterized protein</fullName>
    </submittedName>
</protein>
<reference evidence="1 2" key="1">
    <citation type="submission" date="2016-06" db="EMBL/GenBank/DDBJ databases">
        <title>Complete genome sequence of a saline-alkali tolerant type strain Dietzia timorensis ID05-A0528T.</title>
        <authorList>
            <person name="Wu X."/>
        </authorList>
    </citation>
    <scope>NUCLEOTIDE SEQUENCE [LARGE SCALE GENOMIC DNA]</scope>
    <source>
        <strain evidence="1 2">ID05-A0528</strain>
    </source>
</reference>
<dbReference type="EMBL" id="CP015961">
    <property type="protein sequence ID" value="ANI92435.1"/>
    <property type="molecule type" value="Genomic_DNA"/>
</dbReference>
<dbReference type="STRING" id="499555.BJL86_1659"/>